<keyword evidence="1" id="KW-0732">Signal</keyword>
<dbReference type="InterPro" id="IPR035969">
    <property type="entry name" value="Rab-GAP_TBC_sf"/>
</dbReference>
<dbReference type="GO" id="GO:0005096">
    <property type="term" value="F:GTPase activator activity"/>
    <property type="evidence" value="ECO:0007669"/>
    <property type="project" value="TreeGrafter"/>
</dbReference>
<reference evidence="3 4" key="1">
    <citation type="submission" date="2023-10" db="EMBL/GenBank/DDBJ databases">
        <title>Chromosome-scale genome assembly provides insights into flower coloration mechanisms of Canna indica.</title>
        <authorList>
            <person name="Li C."/>
        </authorList>
    </citation>
    <scope>NUCLEOTIDE SEQUENCE [LARGE SCALE GENOMIC DNA]</scope>
    <source>
        <tissue evidence="3">Flower</tissue>
    </source>
</reference>
<dbReference type="AlphaFoldDB" id="A0AAQ3QQV8"/>
<dbReference type="FunFam" id="1.10.8.270:FF:000025">
    <property type="entry name" value="TBC1 domain family member 15-like"/>
    <property type="match status" value="1"/>
</dbReference>
<gene>
    <name evidence="3" type="ORF">Cni_G26854</name>
</gene>
<dbReference type="SMART" id="SM00164">
    <property type="entry name" value="TBC"/>
    <property type="match status" value="1"/>
</dbReference>
<feature type="domain" description="Rab-GAP TBC" evidence="2">
    <location>
        <begin position="169"/>
        <end position="473"/>
    </location>
</feature>
<dbReference type="Gene3D" id="1.10.8.270">
    <property type="entry name" value="putative rabgap domain of human tbc1 domain family member 14 like domains"/>
    <property type="match status" value="1"/>
</dbReference>
<dbReference type="PANTHER" id="PTHR22957:SF697">
    <property type="entry name" value="OS02G0810500 PROTEIN"/>
    <property type="match status" value="1"/>
</dbReference>
<accession>A0AAQ3QQV8</accession>
<evidence type="ECO:0000256" key="1">
    <source>
        <dbReference type="SAM" id="SignalP"/>
    </source>
</evidence>
<dbReference type="Pfam" id="PF00566">
    <property type="entry name" value="RabGAP-TBC"/>
    <property type="match status" value="1"/>
</dbReference>
<proteinExistence type="predicted"/>
<dbReference type="EMBL" id="CP136897">
    <property type="protein sequence ID" value="WOL18061.1"/>
    <property type="molecule type" value="Genomic_DNA"/>
</dbReference>
<organism evidence="3 4">
    <name type="scientific">Canna indica</name>
    <name type="common">Indian-shot</name>
    <dbReference type="NCBI Taxonomy" id="4628"/>
    <lineage>
        <taxon>Eukaryota</taxon>
        <taxon>Viridiplantae</taxon>
        <taxon>Streptophyta</taxon>
        <taxon>Embryophyta</taxon>
        <taxon>Tracheophyta</taxon>
        <taxon>Spermatophyta</taxon>
        <taxon>Magnoliopsida</taxon>
        <taxon>Liliopsida</taxon>
        <taxon>Zingiberales</taxon>
        <taxon>Cannaceae</taxon>
        <taxon>Canna</taxon>
    </lineage>
</organism>
<dbReference type="PROSITE" id="PS50086">
    <property type="entry name" value="TBC_RABGAP"/>
    <property type="match status" value="1"/>
</dbReference>
<keyword evidence="4" id="KW-1185">Reference proteome</keyword>
<dbReference type="PANTHER" id="PTHR22957">
    <property type="entry name" value="TBC1 DOMAIN FAMILY MEMBER GTPASE-ACTIVATING PROTEIN"/>
    <property type="match status" value="1"/>
</dbReference>
<evidence type="ECO:0000313" key="3">
    <source>
        <dbReference type="EMBL" id="WOL18061.1"/>
    </source>
</evidence>
<feature type="signal peptide" evidence="1">
    <location>
        <begin position="1"/>
        <end position="25"/>
    </location>
</feature>
<feature type="chain" id="PRO_5042947845" evidence="1">
    <location>
        <begin position="26"/>
        <end position="473"/>
    </location>
</feature>
<dbReference type="InterPro" id="IPR000195">
    <property type="entry name" value="Rab-GAP-TBC_dom"/>
</dbReference>
<evidence type="ECO:0000313" key="4">
    <source>
        <dbReference type="Proteomes" id="UP001327560"/>
    </source>
</evidence>
<dbReference type="SUPFAM" id="SSF47923">
    <property type="entry name" value="Ypt/Rab-GAP domain of gyp1p"/>
    <property type="match status" value="1"/>
</dbReference>
<protein>
    <submittedName>
        <fullName evidence="3">TBC1 domain family member 15-like</fullName>
    </submittedName>
</protein>
<evidence type="ECO:0000259" key="2">
    <source>
        <dbReference type="PROSITE" id="PS50086"/>
    </source>
</evidence>
<name>A0AAQ3QQV8_9LILI</name>
<dbReference type="Proteomes" id="UP001327560">
    <property type="component" value="Chromosome 8"/>
</dbReference>
<sequence length="473" mass="54229">MLPSYFTSILLLMLAISNLLKPASASKNTKQSRSKILIPYRRRSESYRFRCTTVQDQSSTPPPPKSREAIGVQELNFGSEDGRIDERFLGSCVVFVFGSMFKCCALVLEDWGEPDAFYPIKPDCLDDVPVSRFRPKPGKTLSARRWRSSFSDEGYLDIARVLRRIQRGGVHPSIKGEVWEFLLGCYDPKSTFDERTQLRQKRRSEYDKLKSKCREMEKTVGSGRIVITPVISEDGEPIEDPFNNGTSLGQEMQSNEVDSTLLERKDDNVALDKEVIQWKLTLHQIVGLDVVRTDRALLYYENPENQARLWDVLAVYSWIDRDIGYCQGMSDLCSPIIILIENEADAFWCFEHLMRRVLIWSMEYNPHLFFIYESDAPANKMQDAPGNEDLRKYGKFQRENIRSGQKDPQVTLSIFLVASVLEAKNKMLLLEAKGLADVVKQILNDITGQLDAKKACDEALKLHIKYMNKVCLF</sequence>